<dbReference type="PANTHER" id="PTHR44523">
    <property type="entry name" value="TETRATRICOPEPTIDE REPEAT PROTEIN 13"/>
    <property type="match status" value="1"/>
</dbReference>
<organism evidence="1 2">
    <name type="scientific">Paramecium primaurelia</name>
    <dbReference type="NCBI Taxonomy" id="5886"/>
    <lineage>
        <taxon>Eukaryota</taxon>
        <taxon>Sar</taxon>
        <taxon>Alveolata</taxon>
        <taxon>Ciliophora</taxon>
        <taxon>Intramacronucleata</taxon>
        <taxon>Oligohymenophorea</taxon>
        <taxon>Peniculida</taxon>
        <taxon>Parameciidae</taxon>
        <taxon>Paramecium</taxon>
    </lineage>
</organism>
<evidence type="ECO:0000313" key="1">
    <source>
        <dbReference type="EMBL" id="CAD8057233.1"/>
    </source>
</evidence>
<dbReference type="Proteomes" id="UP000688137">
    <property type="component" value="Unassembled WGS sequence"/>
</dbReference>
<evidence type="ECO:0000313" key="2">
    <source>
        <dbReference type="Proteomes" id="UP000688137"/>
    </source>
</evidence>
<dbReference type="OMA" id="NIXESKE"/>
<protein>
    <submittedName>
        <fullName evidence="1">Uncharacterized protein</fullName>
    </submittedName>
</protein>
<accession>A0A8S1KUK1</accession>
<dbReference type="AlphaFoldDB" id="A0A8S1KUK1"/>
<reference evidence="1" key="1">
    <citation type="submission" date="2021-01" db="EMBL/GenBank/DDBJ databases">
        <authorList>
            <consortium name="Genoscope - CEA"/>
            <person name="William W."/>
        </authorList>
    </citation>
    <scope>NUCLEOTIDE SEQUENCE</scope>
</reference>
<comment type="caution">
    <text evidence="1">The sequence shown here is derived from an EMBL/GenBank/DDBJ whole genome shotgun (WGS) entry which is preliminary data.</text>
</comment>
<sequence>MQLLSTKLFAIHKDAMVESNSEKVAEFLKTFSSTGSFLMGSVPIIGTTFTAINAALDYMVEKQKENKFQNRMQIFTKIQQKFFVGPSDQEKEIQFAAIFLAKKQITNKEVFEQGELNSYINQLSKLESDYEKNSESVSWKQGIQDSLRILKYLEYNSEAILRYEDNKKFRIVIQDAIQPNKNEVTGQKDKNQTDAPRDSSCCQLI</sequence>
<gene>
    <name evidence="1" type="ORF">PPRIM_AZ9-3.1.T0250338</name>
</gene>
<name>A0A8S1KUK1_PARPR</name>
<dbReference type="EMBL" id="CAJJDM010000023">
    <property type="protein sequence ID" value="CAD8057233.1"/>
    <property type="molecule type" value="Genomic_DNA"/>
</dbReference>
<keyword evidence="2" id="KW-1185">Reference proteome</keyword>
<proteinExistence type="predicted"/>
<dbReference type="PANTHER" id="PTHR44523:SF1">
    <property type="entry name" value="TETRATRICOPEPTIDE REPEAT PROTEIN 13"/>
    <property type="match status" value="1"/>
</dbReference>